<evidence type="ECO:0000313" key="2">
    <source>
        <dbReference type="Proteomes" id="UP000784294"/>
    </source>
</evidence>
<evidence type="ECO:0000313" key="1">
    <source>
        <dbReference type="EMBL" id="VEL09940.1"/>
    </source>
</evidence>
<dbReference type="Proteomes" id="UP000784294">
    <property type="component" value="Unassembled WGS sequence"/>
</dbReference>
<keyword evidence="2" id="KW-1185">Reference proteome</keyword>
<accession>A0A448WET3</accession>
<reference evidence="1" key="1">
    <citation type="submission" date="2018-11" db="EMBL/GenBank/DDBJ databases">
        <authorList>
            <consortium name="Pathogen Informatics"/>
        </authorList>
    </citation>
    <scope>NUCLEOTIDE SEQUENCE</scope>
</reference>
<name>A0A448WET3_9PLAT</name>
<protein>
    <submittedName>
        <fullName evidence="1">Uncharacterized protein</fullName>
    </submittedName>
</protein>
<sequence>MVRSGFEISSLGQSVRSAPSFRFHYGPSSGCEGLLRAASLLADRSDNPHLTALSVPWLPETATPFTSAMNLPKTVGLATQDPTPPHSRLSTICFPPSPVSPWPSDGRQPCFKTFTSLAIGRDWCDAGSDGHLEWSRGLGGLLMQRLIAFACPVSAKLLLLLAVTSRPRLAEEVLCTFILASHEFFHLSSKFILNIL</sequence>
<organism evidence="1 2">
    <name type="scientific">Protopolystoma xenopodis</name>
    <dbReference type="NCBI Taxonomy" id="117903"/>
    <lineage>
        <taxon>Eukaryota</taxon>
        <taxon>Metazoa</taxon>
        <taxon>Spiralia</taxon>
        <taxon>Lophotrochozoa</taxon>
        <taxon>Platyhelminthes</taxon>
        <taxon>Monogenea</taxon>
        <taxon>Polyopisthocotylea</taxon>
        <taxon>Polystomatidea</taxon>
        <taxon>Polystomatidae</taxon>
        <taxon>Protopolystoma</taxon>
    </lineage>
</organism>
<dbReference type="AlphaFoldDB" id="A0A448WET3"/>
<comment type="caution">
    <text evidence="1">The sequence shown here is derived from an EMBL/GenBank/DDBJ whole genome shotgun (WGS) entry which is preliminary data.</text>
</comment>
<dbReference type="EMBL" id="CAAALY010007621">
    <property type="protein sequence ID" value="VEL09940.1"/>
    <property type="molecule type" value="Genomic_DNA"/>
</dbReference>
<gene>
    <name evidence="1" type="ORF">PXEA_LOCUS3380</name>
</gene>
<proteinExistence type="predicted"/>